<proteinExistence type="predicted"/>
<evidence type="ECO:0000313" key="1">
    <source>
        <dbReference type="EMBL" id="KAI4866057.1"/>
    </source>
</evidence>
<keyword evidence="2" id="KW-1185">Reference proteome</keyword>
<sequence length="191" mass="21432">MASSARYWLDKLYLTYFLIHLPVLFCVDLVPLYPASLWVPPSSPLHFLRELRVYYIETYNDQFFAPPPAPIPSFFPLFAFLELVFHLPVSVWAVRVLFRGGSGSGSGNQGGLSGRAELLLLVYGIETALTTATCMYEAFLWDPAVVTAEQKVVLLGGLYGGYLAVAILLTADMYTRLLRRLDMVDARKKDQ</sequence>
<accession>A0ACB9Z422</accession>
<gene>
    <name evidence="1" type="ORF">F4820DRAFT_418021</name>
</gene>
<keyword evidence="1" id="KW-0472">Membrane</keyword>
<protein>
    <submittedName>
        <fullName evidence="1">Transmembrane protein 6/97</fullName>
    </submittedName>
</protein>
<comment type="caution">
    <text evidence="1">The sequence shown here is derived from an EMBL/GenBank/DDBJ whole genome shotgun (WGS) entry which is preliminary data.</text>
</comment>
<dbReference type="EMBL" id="MU393463">
    <property type="protein sequence ID" value="KAI4866057.1"/>
    <property type="molecule type" value="Genomic_DNA"/>
</dbReference>
<reference evidence="1 2" key="1">
    <citation type="journal article" date="2022" name="New Phytol.">
        <title>Ecological generalism drives hyperdiversity of secondary metabolite gene clusters in xylarialean endophytes.</title>
        <authorList>
            <person name="Franco M.E.E."/>
            <person name="Wisecaver J.H."/>
            <person name="Arnold A.E."/>
            <person name="Ju Y.M."/>
            <person name="Slot J.C."/>
            <person name="Ahrendt S."/>
            <person name="Moore L.P."/>
            <person name="Eastman K.E."/>
            <person name="Scott K."/>
            <person name="Konkel Z."/>
            <person name="Mondo S.J."/>
            <person name="Kuo A."/>
            <person name="Hayes R.D."/>
            <person name="Haridas S."/>
            <person name="Andreopoulos B."/>
            <person name="Riley R."/>
            <person name="LaButti K."/>
            <person name="Pangilinan J."/>
            <person name="Lipzen A."/>
            <person name="Amirebrahimi M."/>
            <person name="Yan J."/>
            <person name="Adam C."/>
            <person name="Keymanesh K."/>
            <person name="Ng V."/>
            <person name="Louie K."/>
            <person name="Northen T."/>
            <person name="Drula E."/>
            <person name="Henrissat B."/>
            <person name="Hsieh H.M."/>
            <person name="Youens-Clark K."/>
            <person name="Lutzoni F."/>
            <person name="Miadlikowska J."/>
            <person name="Eastwood D.C."/>
            <person name="Hamelin R.C."/>
            <person name="Grigoriev I.V."/>
            <person name="U'Ren J.M."/>
        </authorList>
    </citation>
    <scope>NUCLEOTIDE SEQUENCE [LARGE SCALE GENOMIC DNA]</scope>
    <source>
        <strain evidence="1 2">CBS 119005</strain>
    </source>
</reference>
<keyword evidence="1" id="KW-0812">Transmembrane</keyword>
<organism evidence="1 2">
    <name type="scientific">Hypoxylon rubiginosum</name>
    <dbReference type="NCBI Taxonomy" id="110542"/>
    <lineage>
        <taxon>Eukaryota</taxon>
        <taxon>Fungi</taxon>
        <taxon>Dikarya</taxon>
        <taxon>Ascomycota</taxon>
        <taxon>Pezizomycotina</taxon>
        <taxon>Sordariomycetes</taxon>
        <taxon>Xylariomycetidae</taxon>
        <taxon>Xylariales</taxon>
        <taxon>Hypoxylaceae</taxon>
        <taxon>Hypoxylon</taxon>
    </lineage>
</organism>
<dbReference type="Proteomes" id="UP001497700">
    <property type="component" value="Unassembled WGS sequence"/>
</dbReference>
<name>A0ACB9Z422_9PEZI</name>
<evidence type="ECO:0000313" key="2">
    <source>
        <dbReference type="Proteomes" id="UP001497700"/>
    </source>
</evidence>